<dbReference type="GO" id="GO:0016705">
    <property type="term" value="F:oxidoreductase activity, acting on paired donors, with incorporation or reduction of molecular oxygen"/>
    <property type="evidence" value="ECO:0007669"/>
    <property type="project" value="InterPro"/>
</dbReference>
<dbReference type="SUPFAM" id="SSF48264">
    <property type="entry name" value="Cytochrome P450"/>
    <property type="match status" value="1"/>
</dbReference>
<keyword evidence="8 10" id="KW-0503">Monooxygenase</keyword>
<comment type="pathway">
    <text evidence="2">Secondary metabolite biosynthesis.</text>
</comment>
<dbReference type="Gene3D" id="1.10.630.10">
    <property type="entry name" value="Cytochrome P450"/>
    <property type="match status" value="1"/>
</dbReference>
<evidence type="ECO:0000256" key="5">
    <source>
        <dbReference type="ARBA" id="ARBA00022723"/>
    </source>
</evidence>
<sequence>MCLYATPFFAPVVWVALLHRYTLRGDFVLVGHAIGFITLYLALGGISALSDIALKTSVEICAIYVLTLILITLACRLSPWHPLASYPGPLLAKTTSLWLTYVSSTGKRYAILDSLHARYGPFLRIGPNALSINSPSAVPLYTSAEKSEMYRYPGHHGGTALFFKQDSPQLERRTVQLLKTLEQRQAETEKGFLDFSETMYHWAHDFMARILHLRLAKSGCNRFEMMKNGDKHNIIGVGKRAMAMLDILGQSPWLLDILWHLPLTARMRAHEKNAAEMMRTRVKAVDLPGYRDLSSYLIDGEVCLKDLEADAIVAIIGGSDNTSITVTFAIYFLLSTPQYYRRLRKELDEAFLDPASPLSLNTLAQLEFLDAVINETLRLASPYFNPRIIPRGGSVVDGKYIPGGTIVALAAHSQQVSPDNFYPSPQEFLPDRWLPDGLGPGTRTNKAMLASFSYGAHSCIGKVLAYHQMRLALARLLLAFDFELQEGFDVAGFRAGILNMRTMFLEKELYVKITRRPGVNLDALENALA</sequence>
<dbReference type="PRINTS" id="PR00465">
    <property type="entry name" value="EP450IV"/>
</dbReference>
<evidence type="ECO:0000256" key="6">
    <source>
        <dbReference type="ARBA" id="ARBA00023002"/>
    </source>
</evidence>
<dbReference type="PANTHER" id="PTHR24305:SF166">
    <property type="entry name" value="CYTOCHROME P450 12A4, MITOCHONDRIAL-RELATED"/>
    <property type="match status" value="1"/>
</dbReference>
<dbReference type="PANTHER" id="PTHR24305">
    <property type="entry name" value="CYTOCHROME P450"/>
    <property type="match status" value="1"/>
</dbReference>
<dbReference type="AlphaFoldDB" id="A0A2G8SER2"/>
<dbReference type="PROSITE" id="PS00086">
    <property type="entry name" value="CYTOCHROME_P450"/>
    <property type="match status" value="1"/>
</dbReference>
<dbReference type="Proteomes" id="UP000230002">
    <property type="component" value="Unassembled WGS sequence"/>
</dbReference>
<comment type="similarity">
    <text evidence="3 10">Belongs to the cytochrome P450 family.</text>
</comment>
<keyword evidence="13" id="KW-1185">Reference proteome</keyword>
<dbReference type="InterPro" id="IPR036396">
    <property type="entry name" value="Cyt_P450_sf"/>
</dbReference>
<dbReference type="STRING" id="1077348.A0A2G8SER2"/>
<evidence type="ECO:0000256" key="1">
    <source>
        <dbReference type="ARBA" id="ARBA00001971"/>
    </source>
</evidence>
<evidence type="ECO:0000256" key="8">
    <source>
        <dbReference type="ARBA" id="ARBA00023033"/>
    </source>
</evidence>
<reference evidence="12 13" key="1">
    <citation type="journal article" date="2015" name="Sci. Rep.">
        <title>Chromosome-level genome map provides insights into diverse defense mechanisms in the medicinal fungus Ganoderma sinense.</title>
        <authorList>
            <person name="Zhu Y."/>
            <person name="Xu J."/>
            <person name="Sun C."/>
            <person name="Zhou S."/>
            <person name="Xu H."/>
            <person name="Nelson D.R."/>
            <person name="Qian J."/>
            <person name="Song J."/>
            <person name="Luo H."/>
            <person name="Xiang L."/>
            <person name="Li Y."/>
            <person name="Xu Z."/>
            <person name="Ji A."/>
            <person name="Wang L."/>
            <person name="Lu S."/>
            <person name="Hayward A."/>
            <person name="Sun W."/>
            <person name="Li X."/>
            <person name="Schwartz D.C."/>
            <person name="Wang Y."/>
            <person name="Chen S."/>
        </authorList>
    </citation>
    <scope>NUCLEOTIDE SEQUENCE [LARGE SCALE GENOMIC DNA]</scope>
    <source>
        <strain evidence="12 13">ZZ0214-1</strain>
    </source>
</reference>
<comment type="cofactor">
    <cofactor evidence="1 9">
        <name>heme</name>
        <dbReference type="ChEBI" id="CHEBI:30413"/>
    </cofactor>
</comment>
<organism evidence="12 13">
    <name type="scientific">Ganoderma sinense ZZ0214-1</name>
    <dbReference type="NCBI Taxonomy" id="1077348"/>
    <lineage>
        <taxon>Eukaryota</taxon>
        <taxon>Fungi</taxon>
        <taxon>Dikarya</taxon>
        <taxon>Basidiomycota</taxon>
        <taxon>Agaricomycotina</taxon>
        <taxon>Agaricomycetes</taxon>
        <taxon>Polyporales</taxon>
        <taxon>Polyporaceae</taxon>
        <taxon>Ganoderma</taxon>
    </lineage>
</organism>
<dbReference type="GO" id="GO:0020037">
    <property type="term" value="F:heme binding"/>
    <property type="evidence" value="ECO:0007669"/>
    <property type="project" value="InterPro"/>
</dbReference>
<dbReference type="InterPro" id="IPR002403">
    <property type="entry name" value="Cyt_P450_E_grp-IV"/>
</dbReference>
<keyword evidence="5 9" id="KW-0479">Metal-binding</keyword>
<feature type="binding site" description="axial binding residue" evidence="9">
    <location>
        <position position="459"/>
    </location>
    <ligand>
        <name>heme</name>
        <dbReference type="ChEBI" id="CHEBI:30413"/>
    </ligand>
    <ligandPart>
        <name>Fe</name>
        <dbReference type="ChEBI" id="CHEBI:18248"/>
    </ligandPart>
</feature>
<evidence type="ECO:0000256" key="7">
    <source>
        <dbReference type="ARBA" id="ARBA00023004"/>
    </source>
</evidence>
<dbReference type="Pfam" id="PF00067">
    <property type="entry name" value="p450"/>
    <property type="match status" value="1"/>
</dbReference>
<dbReference type="InterPro" id="IPR017972">
    <property type="entry name" value="Cyt_P450_CS"/>
</dbReference>
<keyword evidence="6 10" id="KW-0560">Oxidoreductase</keyword>
<keyword evidence="11" id="KW-0472">Membrane</keyword>
<keyword evidence="4 9" id="KW-0349">Heme</keyword>
<dbReference type="InterPro" id="IPR001128">
    <property type="entry name" value="Cyt_P450"/>
</dbReference>
<feature type="transmembrane region" description="Helical" evidence="11">
    <location>
        <begin position="61"/>
        <end position="80"/>
    </location>
</feature>
<evidence type="ECO:0000256" key="11">
    <source>
        <dbReference type="SAM" id="Phobius"/>
    </source>
</evidence>
<keyword evidence="11" id="KW-1133">Transmembrane helix</keyword>
<dbReference type="GO" id="GO:0004497">
    <property type="term" value="F:monooxygenase activity"/>
    <property type="evidence" value="ECO:0007669"/>
    <property type="project" value="UniProtKB-KW"/>
</dbReference>
<evidence type="ECO:0000256" key="4">
    <source>
        <dbReference type="ARBA" id="ARBA00022617"/>
    </source>
</evidence>
<keyword evidence="11" id="KW-0812">Transmembrane</keyword>
<evidence type="ECO:0000256" key="9">
    <source>
        <dbReference type="PIRSR" id="PIRSR602403-1"/>
    </source>
</evidence>
<evidence type="ECO:0000256" key="3">
    <source>
        <dbReference type="ARBA" id="ARBA00010617"/>
    </source>
</evidence>
<dbReference type="EMBL" id="AYKW01000011">
    <property type="protein sequence ID" value="PIL32262.1"/>
    <property type="molecule type" value="Genomic_DNA"/>
</dbReference>
<evidence type="ECO:0000256" key="2">
    <source>
        <dbReference type="ARBA" id="ARBA00005179"/>
    </source>
</evidence>
<evidence type="ECO:0000313" key="12">
    <source>
        <dbReference type="EMBL" id="PIL32262.1"/>
    </source>
</evidence>
<name>A0A2G8SER2_9APHY</name>
<proteinExistence type="inferred from homology"/>
<dbReference type="OrthoDB" id="6692864at2759"/>
<evidence type="ECO:0000313" key="13">
    <source>
        <dbReference type="Proteomes" id="UP000230002"/>
    </source>
</evidence>
<keyword evidence="7 9" id="KW-0408">Iron</keyword>
<protein>
    <submittedName>
        <fullName evidence="12">Cytochrome P450</fullName>
    </submittedName>
</protein>
<dbReference type="InterPro" id="IPR050121">
    <property type="entry name" value="Cytochrome_P450_monoxygenase"/>
</dbReference>
<dbReference type="PRINTS" id="PR00385">
    <property type="entry name" value="P450"/>
</dbReference>
<accession>A0A2G8SER2</accession>
<gene>
    <name evidence="12" type="ORF">GSI_05507</name>
</gene>
<comment type="caution">
    <text evidence="12">The sequence shown here is derived from an EMBL/GenBank/DDBJ whole genome shotgun (WGS) entry which is preliminary data.</text>
</comment>
<evidence type="ECO:0000256" key="10">
    <source>
        <dbReference type="RuleBase" id="RU000461"/>
    </source>
</evidence>
<feature type="transmembrane region" description="Helical" evidence="11">
    <location>
        <begin position="27"/>
        <end position="49"/>
    </location>
</feature>
<dbReference type="GO" id="GO:0005506">
    <property type="term" value="F:iron ion binding"/>
    <property type="evidence" value="ECO:0007669"/>
    <property type="project" value="InterPro"/>
</dbReference>